<evidence type="ECO:0000259" key="3">
    <source>
        <dbReference type="SMART" id="SM00382"/>
    </source>
</evidence>
<dbReference type="SUPFAM" id="SSF48452">
    <property type="entry name" value="TPR-like"/>
    <property type="match status" value="1"/>
</dbReference>
<dbReference type="InterPro" id="IPR019734">
    <property type="entry name" value="TPR_rpt"/>
</dbReference>
<dbReference type="PROSITE" id="PS50005">
    <property type="entry name" value="TPR"/>
    <property type="match status" value="1"/>
</dbReference>
<dbReference type="GO" id="GO:0006281">
    <property type="term" value="P:DNA repair"/>
    <property type="evidence" value="ECO:0007669"/>
    <property type="project" value="InterPro"/>
</dbReference>
<keyword evidence="1" id="KW-0802">TPR repeat</keyword>
<keyword evidence="4" id="KW-0547">Nucleotide-binding</keyword>
<dbReference type="Pfam" id="PF05970">
    <property type="entry name" value="PIF1"/>
    <property type="match status" value="1"/>
</dbReference>
<dbReference type="RefSeq" id="WP_039422139.1">
    <property type="nucleotide sequence ID" value="NZ_JRAI01000082.1"/>
</dbReference>
<dbReference type="FunFam" id="3.40.50.300:FF:001498">
    <property type="entry name" value="ATP-dependent DNA helicase"/>
    <property type="match status" value="1"/>
</dbReference>
<feature type="coiled-coil region" evidence="2">
    <location>
        <begin position="516"/>
        <end position="543"/>
    </location>
</feature>
<dbReference type="SMART" id="SM00028">
    <property type="entry name" value="TPR"/>
    <property type="match status" value="4"/>
</dbReference>
<keyword evidence="4" id="KW-0378">Hydrolase</keyword>
<dbReference type="AlphaFoldDB" id="A0A0A2EXZ6"/>
<dbReference type="InterPro" id="IPR010285">
    <property type="entry name" value="DNA_helicase_pif1-like_DEAD"/>
</dbReference>
<dbReference type="eggNOG" id="COG0507">
    <property type="taxonomic scope" value="Bacteria"/>
</dbReference>
<dbReference type="SMART" id="SM00382">
    <property type="entry name" value="AAA"/>
    <property type="match status" value="1"/>
</dbReference>
<dbReference type="Pfam" id="PF13181">
    <property type="entry name" value="TPR_8"/>
    <property type="match status" value="1"/>
</dbReference>
<dbReference type="PANTHER" id="PTHR47642">
    <property type="entry name" value="ATP-DEPENDENT DNA HELICASE"/>
    <property type="match status" value="1"/>
</dbReference>
<dbReference type="SUPFAM" id="SSF52540">
    <property type="entry name" value="P-loop containing nucleoside triphosphate hydrolases"/>
    <property type="match status" value="2"/>
</dbReference>
<dbReference type="eggNOG" id="COG0457">
    <property type="taxonomic scope" value="Bacteria"/>
</dbReference>
<dbReference type="InterPro" id="IPR003593">
    <property type="entry name" value="AAA+_ATPase"/>
</dbReference>
<dbReference type="InterPro" id="IPR051055">
    <property type="entry name" value="PIF1_helicase"/>
</dbReference>
<dbReference type="InterPro" id="IPR027417">
    <property type="entry name" value="P-loop_NTPase"/>
</dbReference>
<keyword evidence="4" id="KW-0347">Helicase</keyword>
<reference evidence="4 5" key="1">
    <citation type="submission" date="2014-08" db="EMBL/GenBank/DDBJ databases">
        <title>Porphyromonas gulae strain:COT-052_OH1451 Genome sequencing.</title>
        <authorList>
            <person name="Wallis C."/>
            <person name="Deusch O."/>
            <person name="O'Flynn C."/>
            <person name="Davis I."/>
            <person name="Jospin G."/>
            <person name="Darling A.E."/>
            <person name="Coil D.A."/>
            <person name="Alexiev A."/>
            <person name="Horsfall A."/>
            <person name="Kirkwood N."/>
            <person name="Harris S."/>
            <person name="Eisen J.A."/>
        </authorList>
    </citation>
    <scope>NUCLEOTIDE SEQUENCE [LARGE SCALE GENOMIC DNA]</scope>
    <source>
        <strain evidence="5">COT-052 OH1451</strain>
    </source>
</reference>
<dbReference type="OrthoDB" id="9763659at2"/>
<dbReference type="GO" id="GO:0000723">
    <property type="term" value="P:telomere maintenance"/>
    <property type="evidence" value="ECO:0007669"/>
    <property type="project" value="InterPro"/>
</dbReference>
<feature type="repeat" description="TPR" evidence="1">
    <location>
        <begin position="610"/>
        <end position="643"/>
    </location>
</feature>
<organism evidence="4 5">
    <name type="scientific">Porphyromonas gulae</name>
    <dbReference type="NCBI Taxonomy" id="111105"/>
    <lineage>
        <taxon>Bacteria</taxon>
        <taxon>Pseudomonadati</taxon>
        <taxon>Bacteroidota</taxon>
        <taxon>Bacteroidia</taxon>
        <taxon>Bacteroidales</taxon>
        <taxon>Porphyromonadaceae</taxon>
        <taxon>Porphyromonas</taxon>
    </lineage>
</organism>
<evidence type="ECO:0000256" key="2">
    <source>
        <dbReference type="SAM" id="Coils"/>
    </source>
</evidence>
<evidence type="ECO:0000313" key="4">
    <source>
        <dbReference type="EMBL" id="KGN83803.1"/>
    </source>
</evidence>
<evidence type="ECO:0000256" key="1">
    <source>
        <dbReference type="PROSITE-ProRule" id="PRU00339"/>
    </source>
</evidence>
<gene>
    <name evidence="4" type="ORF">HR08_10100</name>
</gene>
<dbReference type="InterPro" id="IPR011990">
    <property type="entry name" value="TPR-like_helical_dom_sf"/>
</dbReference>
<accession>A0A0A2EXZ6</accession>
<dbReference type="STRING" id="111105.HR09_02175"/>
<dbReference type="GO" id="GO:0003678">
    <property type="term" value="F:DNA helicase activity"/>
    <property type="evidence" value="ECO:0007669"/>
    <property type="project" value="InterPro"/>
</dbReference>
<feature type="domain" description="AAA+ ATPase" evidence="3">
    <location>
        <begin position="33"/>
        <end position="341"/>
    </location>
</feature>
<dbReference type="CDD" id="cd18809">
    <property type="entry name" value="SF1_C_RecD"/>
    <property type="match status" value="1"/>
</dbReference>
<sequence length="680" mass="77671">MPRRKTKKREGALPTIDPANEEMGYVLSLIERTERSLFLTGKAGTGKSTLLRHICATTHKKFVVLAPTGLAALNVGGQTLHSFFKLPLRPIPPNDPDLSTRDKRVFDVFRYTNEHKKLIRSLDLIIIDEVSMVRADVIDAIDKLLGIYRGRQERPFGGVQMLFVGDLYQLEPVVTADDADILKRFYPNPFFFSSEVLRTSPPVTVELTKVYRQTEQAFVQILDRIRSSRLTEQDLRDINKCVDRHYEPPKDEPVITLATKRRHVSYINERQLDRLQGDPITLYGTIEGDFPSSSLPTEEELTLKQDAQVIFVSNDKDRRWVNGTLGIVAGFDPESETIDVCLSTGEVVTVEPCIWDNKRFSYNEQANKVEEEVLGRFIQYPLKLAWAITVHKSQGLTFDRVIIDFSEGTFAGGQAYVALSRCRSLEGMVLRAPLVGRDVIVRREIVDFYSRANDLGVINDSLERAEAEREYAQALRLWNARRYTEAIGTFSQALAKKNELDDPLFRRLLVSKLFDVEQARRREEDLRRELAEQREVMRRLAKEYVLMGNDCIAEAHDAHAAIRSYDKALTLYPDYVEAFVRKGRALAGLNEITASLSALNQAIAIAPTDFTARFTLGQVLEKFAYYEEALDAYRQADGLNPRSRTLLKRLIALCEELDEEDEAEHYRIRLRKLREQAGQK</sequence>
<dbReference type="Proteomes" id="UP000030130">
    <property type="component" value="Unassembled WGS sequence"/>
</dbReference>
<dbReference type="EMBL" id="JRAI01000082">
    <property type="protein sequence ID" value="KGN83803.1"/>
    <property type="molecule type" value="Genomic_DNA"/>
</dbReference>
<evidence type="ECO:0000313" key="5">
    <source>
        <dbReference type="Proteomes" id="UP000030130"/>
    </source>
</evidence>
<dbReference type="Gene3D" id="1.25.40.10">
    <property type="entry name" value="Tetratricopeptide repeat domain"/>
    <property type="match status" value="1"/>
</dbReference>
<keyword evidence="2" id="KW-0175">Coiled coil</keyword>
<protein>
    <submittedName>
        <fullName evidence="4">Helicase</fullName>
    </submittedName>
</protein>
<dbReference type="Gene3D" id="3.40.50.300">
    <property type="entry name" value="P-loop containing nucleotide triphosphate hydrolases"/>
    <property type="match status" value="2"/>
</dbReference>
<dbReference type="PANTHER" id="PTHR47642:SF7">
    <property type="entry name" value="ATP-DEPENDENT DNA HELICASE PIF1"/>
    <property type="match status" value="1"/>
</dbReference>
<proteinExistence type="predicted"/>
<keyword evidence="4" id="KW-0067">ATP-binding</keyword>
<name>A0A0A2EXZ6_9PORP</name>
<comment type="caution">
    <text evidence="4">The sequence shown here is derived from an EMBL/GenBank/DDBJ whole genome shotgun (WGS) entry which is preliminary data.</text>
</comment>